<dbReference type="PROSITE" id="PS50011">
    <property type="entry name" value="PROTEIN_KINASE_DOM"/>
    <property type="match status" value="1"/>
</dbReference>
<evidence type="ECO:0000256" key="9">
    <source>
        <dbReference type="PROSITE-ProRule" id="PRU10141"/>
    </source>
</evidence>
<dbReference type="SUPFAM" id="SSF56112">
    <property type="entry name" value="Protein kinase-like (PK-like)"/>
    <property type="match status" value="1"/>
</dbReference>
<evidence type="ECO:0000256" key="6">
    <source>
        <dbReference type="ARBA" id="ARBA00022840"/>
    </source>
</evidence>
<dbReference type="PANTHER" id="PTHR44899">
    <property type="entry name" value="CAMK FAMILY PROTEIN KINASE"/>
    <property type="match status" value="1"/>
</dbReference>
<dbReference type="EMBL" id="AUWU02000001">
    <property type="protein sequence ID" value="KAH0576912.1"/>
    <property type="molecule type" value="Genomic_DNA"/>
</dbReference>
<dbReference type="InterPro" id="IPR000719">
    <property type="entry name" value="Prot_kinase_dom"/>
</dbReference>
<dbReference type="PANTHER" id="PTHR44899:SF8">
    <property type="entry name" value="NIMA-RELATED KINASE 11"/>
    <property type="match status" value="1"/>
</dbReference>
<dbReference type="VEuPathDB" id="GiardiaDB:SS50377_20258"/>
<proteinExistence type="inferred from homology"/>
<keyword evidence="3" id="KW-0808">Transferase</keyword>
<dbReference type="InterPro" id="IPR017441">
    <property type="entry name" value="Protein_kinase_ATP_BS"/>
</dbReference>
<dbReference type="GO" id="GO:0005524">
    <property type="term" value="F:ATP binding"/>
    <property type="evidence" value="ECO:0007669"/>
    <property type="project" value="UniProtKB-UniRule"/>
</dbReference>
<name>V6LL85_9EUKA</name>
<evidence type="ECO:0000256" key="8">
    <source>
        <dbReference type="ARBA" id="ARBA00048679"/>
    </source>
</evidence>
<evidence type="ECO:0000256" key="4">
    <source>
        <dbReference type="ARBA" id="ARBA00022741"/>
    </source>
</evidence>
<keyword evidence="5 12" id="KW-0418">Kinase</keyword>
<dbReference type="EC" id="2.7.11.1" evidence="1"/>
<evidence type="ECO:0000313" key="13">
    <source>
        <dbReference type="EMBL" id="KAH0576912.1"/>
    </source>
</evidence>
<sequence>MQDQQILKNTYKVIKKIGAGSYGEVFLVENLINQQQQVIKKSSIDKISNFKEAEYLLSFDHPNIVKAYDVFVEHNEVCIVMKFYENGTVLSQIQHKQNLDKMYIKWAAQLISAINYIHSKNMLHRDIKLENLFLDENFNLVVGDFGVSKDLNASLAKTFIGTPQHMSPEIFDNLPYSFASDVWAIGCALYHMVEKRFPFTGGLPKIMQAVEKVEYQQMKYITDLRIVDLVHRMIMHNPESRITTHQAGQLLNEIFTEYSIPLTIDLEQEKPKESFKETVVTTNENQIIQQLKQLKESEKNNPIVQKLLSTLIKQVSNEDIAYNMILSYLFVMKQVELKEICNLVQVDVNKLVLPKLDWNYDPYGTYLSVQTFFETLFFEMTNHQNVEFLLKIVRQLVVINTIN</sequence>
<dbReference type="Gene3D" id="1.10.510.10">
    <property type="entry name" value="Transferase(Phosphotransferase) domain 1"/>
    <property type="match status" value="1"/>
</dbReference>
<evidence type="ECO:0000256" key="10">
    <source>
        <dbReference type="RuleBase" id="RU000304"/>
    </source>
</evidence>
<evidence type="ECO:0000259" key="11">
    <source>
        <dbReference type="PROSITE" id="PS50011"/>
    </source>
</evidence>
<dbReference type="Pfam" id="PF00069">
    <property type="entry name" value="Pkinase"/>
    <property type="match status" value="1"/>
</dbReference>
<dbReference type="InterPro" id="IPR008271">
    <property type="entry name" value="Ser/Thr_kinase_AS"/>
</dbReference>
<dbReference type="InterPro" id="IPR051131">
    <property type="entry name" value="NEK_Ser/Thr_kinase_NIMA"/>
</dbReference>
<keyword evidence="6 9" id="KW-0067">ATP-binding</keyword>
<feature type="binding site" evidence="9">
    <location>
        <position position="41"/>
    </location>
    <ligand>
        <name>ATP</name>
        <dbReference type="ChEBI" id="CHEBI:30616"/>
    </ligand>
</feature>
<evidence type="ECO:0000313" key="12">
    <source>
        <dbReference type="EMBL" id="EST45312.1"/>
    </source>
</evidence>
<evidence type="ECO:0000256" key="5">
    <source>
        <dbReference type="ARBA" id="ARBA00022777"/>
    </source>
</evidence>
<evidence type="ECO:0000256" key="1">
    <source>
        <dbReference type="ARBA" id="ARBA00012513"/>
    </source>
</evidence>
<evidence type="ECO:0000256" key="3">
    <source>
        <dbReference type="ARBA" id="ARBA00022679"/>
    </source>
</evidence>
<dbReference type="PROSITE" id="PS00108">
    <property type="entry name" value="PROTEIN_KINASE_ST"/>
    <property type="match status" value="1"/>
</dbReference>
<feature type="domain" description="Protein kinase" evidence="11">
    <location>
        <begin position="11"/>
        <end position="255"/>
    </location>
</feature>
<evidence type="ECO:0000256" key="2">
    <source>
        <dbReference type="ARBA" id="ARBA00022527"/>
    </source>
</evidence>
<keyword evidence="14" id="KW-1185">Reference proteome</keyword>
<dbReference type="SMART" id="SM00220">
    <property type="entry name" value="S_TKc"/>
    <property type="match status" value="1"/>
</dbReference>
<dbReference type="PROSITE" id="PS00107">
    <property type="entry name" value="PROTEIN_KINASE_ATP"/>
    <property type="match status" value="1"/>
</dbReference>
<accession>V6LL85</accession>
<keyword evidence="4 9" id="KW-0547">Nucleotide-binding</keyword>
<protein>
    <recommendedName>
        <fullName evidence="1">non-specific serine/threonine protein kinase</fullName>
        <ecNumber evidence="1">2.7.11.1</ecNumber>
    </recommendedName>
</protein>
<organism evidence="12">
    <name type="scientific">Spironucleus salmonicida</name>
    <dbReference type="NCBI Taxonomy" id="348837"/>
    <lineage>
        <taxon>Eukaryota</taxon>
        <taxon>Metamonada</taxon>
        <taxon>Diplomonadida</taxon>
        <taxon>Hexamitidae</taxon>
        <taxon>Hexamitinae</taxon>
        <taxon>Spironucleus</taxon>
    </lineage>
</organism>
<gene>
    <name evidence="12" type="ORF">SS50377_14889</name>
    <name evidence="13" type="ORF">SS50377_20258</name>
</gene>
<dbReference type="GO" id="GO:0004674">
    <property type="term" value="F:protein serine/threonine kinase activity"/>
    <property type="evidence" value="ECO:0007669"/>
    <property type="project" value="UniProtKB-KW"/>
</dbReference>
<keyword evidence="2 10" id="KW-0723">Serine/threonine-protein kinase</keyword>
<reference evidence="13" key="2">
    <citation type="submission" date="2020-12" db="EMBL/GenBank/DDBJ databases">
        <title>New Spironucleus salmonicida genome in near-complete chromosomes.</title>
        <authorList>
            <person name="Xu F."/>
            <person name="Kurt Z."/>
            <person name="Jimenez-Gonzalez A."/>
            <person name="Astvaldsson A."/>
            <person name="Andersson J.O."/>
            <person name="Svard S.G."/>
        </authorList>
    </citation>
    <scope>NUCLEOTIDE SEQUENCE</scope>
    <source>
        <strain evidence="13">ATCC 50377</strain>
    </source>
</reference>
<dbReference type="Proteomes" id="UP000018208">
    <property type="component" value="Unassembled WGS sequence"/>
</dbReference>
<dbReference type="InterPro" id="IPR011009">
    <property type="entry name" value="Kinase-like_dom_sf"/>
</dbReference>
<comment type="catalytic activity">
    <reaction evidence="8">
        <text>L-seryl-[protein] + ATP = O-phospho-L-seryl-[protein] + ADP + H(+)</text>
        <dbReference type="Rhea" id="RHEA:17989"/>
        <dbReference type="Rhea" id="RHEA-COMP:9863"/>
        <dbReference type="Rhea" id="RHEA-COMP:11604"/>
        <dbReference type="ChEBI" id="CHEBI:15378"/>
        <dbReference type="ChEBI" id="CHEBI:29999"/>
        <dbReference type="ChEBI" id="CHEBI:30616"/>
        <dbReference type="ChEBI" id="CHEBI:83421"/>
        <dbReference type="ChEBI" id="CHEBI:456216"/>
        <dbReference type="EC" id="2.7.11.1"/>
    </reaction>
</comment>
<reference evidence="12 13" key="1">
    <citation type="journal article" date="2014" name="PLoS Genet.">
        <title>The Genome of Spironucleus salmonicida Highlights a Fish Pathogen Adapted to Fluctuating Environments.</title>
        <authorList>
            <person name="Xu F."/>
            <person name="Jerlstrom-Hultqvist J."/>
            <person name="Einarsson E."/>
            <person name="Astvaldsson A."/>
            <person name="Svard S.G."/>
            <person name="Andersson J.O."/>
        </authorList>
    </citation>
    <scope>NUCLEOTIDE SEQUENCE</scope>
    <source>
        <strain evidence="13">ATCC 50377</strain>
    </source>
</reference>
<dbReference type="EMBL" id="KI546100">
    <property type="protein sequence ID" value="EST45312.1"/>
    <property type="molecule type" value="Genomic_DNA"/>
</dbReference>
<evidence type="ECO:0000256" key="7">
    <source>
        <dbReference type="ARBA" id="ARBA00047899"/>
    </source>
</evidence>
<comment type="catalytic activity">
    <reaction evidence="7">
        <text>L-threonyl-[protein] + ATP = O-phospho-L-threonyl-[protein] + ADP + H(+)</text>
        <dbReference type="Rhea" id="RHEA:46608"/>
        <dbReference type="Rhea" id="RHEA-COMP:11060"/>
        <dbReference type="Rhea" id="RHEA-COMP:11605"/>
        <dbReference type="ChEBI" id="CHEBI:15378"/>
        <dbReference type="ChEBI" id="CHEBI:30013"/>
        <dbReference type="ChEBI" id="CHEBI:30616"/>
        <dbReference type="ChEBI" id="CHEBI:61977"/>
        <dbReference type="ChEBI" id="CHEBI:456216"/>
        <dbReference type="EC" id="2.7.11.1"/>
    </reaction>
</comment>
<dbReference type="AlphaFoldDB" id="V6LL85"/>
<evidence type="ECO:0000313" key="14">
    <source>
        <dbReference type="Proteomes" id="UP000018208"/>
    </source>
</evidence>
<dbReference type="OrthoDB" id="248923at2759"/>
<comment type="similarity">
    <text evidence="10">Belongs to the protein kinase superfamily.</text>
</comment>